<organism evidence="1 2">
    <name type="scientific">Portunus trituberculatus</name>
    <name type="common">Swimming crab</name>
    <name type="synonym">Neptunus trituberculatus</name>
    <dbReference type="NCBI Taxonomy" id="210409"/>
    <lineage>
        <taxon>Eukaryota</taxon>
        <taxon>Metazoa</taxon>
        <taxon>Ecdysozoa</taxon>
        <taxon>Arthropoda</taxon>
        <taxon>Crustacea</taxon>
        <taxon>Multicrustacea</taxon>
        <taxon>Malacostraca</taxon>
        <taxon>Eumalacostraca</taxon>
        <taxon>Eucarida</taxon>
        <taxon>Decapoda</taxon>
        <taxon>Pleocyemata</taxon>
        <taxon>Brachyura</taxon>
        <taxon>Eubrachyura</taxon>
        <taxon>Portunoidea</taxon>
        <taxon>Portunidae</taxon>
        <taxon>Portuninae</taxon>
        <taxon>Portunus</taxon>
    </lineage>
</organism>
<gene>
    <name evidence="1" type="ORF">E2C01_062927</name>
</gene>
<dbReference type="Proteomes" id="UP000324222">
    <property type="component" value="Unassembled WGS sequence"/>
</dbReference>
<dbReference type="AlphaFoldDB" id="A0A5B7HCF4"/>
<sequence>MVLENYPAGVNDFLPDYIPVLAWRGSCGTFLAGSSGITYLAKTDSLDQPTVASIVETESGKPCWRMQTW</sequence>
<reference evidence="1 2" key="1">
    <citation type="submission" date="2019-05" db="EMBL/GenBank/DDBJ databases">
        <title>Another draft genome of Portunus trituberculatus and its Hox gene families provides insights of decapod evolution.</title>
        <authorList>
            <person name="Jeong J.-H."/>
            <person name="Song I."/>
            <person name="Kim S."/>
            <person name="Choi T."/>
            <person name="Kim D."/>
            <person name="Ryu S."/>
            <person name="Kim W."/>
        </authorList>
    </citation>
    <scope>NUCLEOTIDE SEQUENCE [LARGE SCALE GENOMIC DNA]</scope>
    <source>
        <tissue evidence="1">Muscle</tissue>
    </source>
</reference>
<name>A0A5B7HCF4_PORTR</name>
<evidence type="ECO:0000313" key="2">
    <source>
        <dbReference type="Proteomes" id="UP000324222"/>
    </source>
</evidence>
<keyword evidence="2" id="KW-1185">Reference proteome</keyword>
<protein>
    <submittedName>
        <fullName evidence="1">Uncharacterized protein</fullName>
    </submittedName>
</protein>
<dbReference type="EMBL" id="VSRR010028272">
    <property type="protein sequence ID" value="MPC68722.1"/>
    <property type="molecule type" value="Genomic_DNA"/>
</dbReference>
<comment type="caution">
    <text evidence="1">The sequence shown here is derived from an EMBL/GenBank/DDBJ whole genome shotgun (WGS) entry which is preliminary data.</text>
</comment>
<evidence type="ECO:0000313" key="1">
    <source>
        <dbReference type="EMBL" id="MPC68722.1"/>
    </source>
</evidence>
<dbReference type="OrthoDB" id="10029953at2759"/>
<proteinExistence type="predicted"/>
<accession>A0A5B7HCF4</accession>